<proteinExistence type="predicted"/>
<keyword evidence="2 5" id="KW-0238">DNA-binding</keyword>
<dbReference type="STRING" id="53346.A5802_002135"/>
<dbReference type="EMBL" id="MSTR01000007">
    <property type="protein sequence ID" value="ONN43191.1"/>
    <property type="molecule type" value="Genomic_DNA"/>
</dbReference>
<evidence type="ECO:0000259" key="4">
    <source>
        <dbReference type="PROSITE" id="PS50932"/>
    </source>
</evidence>
<dbReference type="SUPFAM" id="SSF53822">
    <property type="entry name" value="Periplasmic binding protein-like I"/>
    <property type="match status" value="1"/>
</dbReference>
<evidence type="ECO:0000256" key="1">
    <source>
        <dbReference type="ARBA" id="ARBA00023015"/>
    </source>
</evidence>
<dbReference type="EMBL" id="JABCAG010000014">
    <property type="protein sequence ID" value="NMP58075.1"/>
    <property type="molecule type" value="Genomic_DNA"/>
</dbReference>
<dbReference type="Gene3D" id="1.10.260.40">
    <property type="entry name" value="lambda repressor-like DNA-binding domains"/>
    <property type="match status" value="1"/>
</dbReference>
<dbReference type="Proteomes" id="UP000189299">
    <property type="component" value="Unassembled WGS sequence"/>
</dbReference>
<protein>
    <submittedName>
        <fullName evidence="5">LacI family DNA-binding transcriptional regulator</fullName>
    </submittedName>
    <submittedName>
        <fullName evidence="6">LacI family transcriptional regulator</fullName>
    </submittedName>
</protein>
<evidence type="ECO:0000313" key="7">
    <source>
        <dbReference type="Proteomes" id="UP000189299"/>
    </source>
</evidence>
<keyword evidence="1" id="KW-0805">Transcription regulation</keyword>
<dbReference type="InterPro" id="IPR000843">
    <property type="entry name" value="HTH_LacI"/>
</dbReference>
<dbReference type="GO" id="GO:0000976">
    <property type="term" value="F:transcription cis-regulatory region binding"/>
    <property type="evidence" value="ECO:0007669"/>
    <property type="project" value="TreeGrafter"/>
</dbReference>
<evidence type="ECO:0000313" key="8">
    <source>
        <dbReference type="Proteomes" id="UP000557857"/>
    </source>
</evidence>
<sequence length="307" mass="35087">MANIRDIAKRTGYSVSTVSRVINQHPYVDEAKRTEILKVIKELNYVPNANARQLSSGKTKNIGVILPYTNHPYFDQLLSGIIEVAFSEGYKVTLLPTNYQIKREQQYLEEFAAKAFDGLIITSRANPLELLLDYQRYGPIVFCEKIEDLEVMSVYIDRKQSITDGLSFLKDQGVKRLGVTLGRTGRMSYNSKITLKLCKEIFPDFNEADVYWQCIDTEHGKMAGEFFKERGIDGIFTNSDTVAAGILQSYKKQKIPIVGRENMLISELLNFSTIDHHLKQCGETAFRLFLNDTVEQVKIPYTFIQRP</sequence>
<dbReference type="InterPro" id="IPR001761">
    <property type="entry name" value="Peripla_BP/Lac1_sug-bd_dom"/>
</dbReference>
<dbReference type="InterPro" id="IPR010982">
    <property type="entry name" value="Lambda_DNA-bd_dom_sf"/>
</dbReference>
<dbReference type="CDD" id="cd06286">
    <property type="entry name" value="PBP1_CcpB-like"/>
    <property type="match status" value="1"/>
</dbReference>
<dbReference type="CDD" id="cd01392">
    <property type="entry name" value="HTH_LacI"/>
    <property type="match status" value="1"/>
</dbReference>
<dbReference type="PROSITE" id="PS50932">
    <property type="entry name" value="HTH_LACI_2"/>
    <property type="match status" value="1"/>
</dbReference>
<feature type="domain" description="HTH lacI-type" evidence="4">
    <location>
        <begin position="2"/>
        <end position="56"/>
    </location>
</feature>
<evidence type="ECO:0000256" key="2">
    <source>
        <dbReference type="ARBA" id="ARBA00023125"/>
    </source>
</evidence>
<dbReference type="Proteomes" id="UP000557857">
    <property type="component" value="Unassembled WGS sequence"/>
</dbReference>
<dbReference type="InterPro" id="IPR028082">
    <property type="entry name" value="Peripla_BP_I"/>
</dbReference>
<dbReference type="PANTHER" id="PTHR30146">
    <property type="entry name" value="LACI-RELATED TRANSCRIPTIONAL REPRESSOR"/>
    <property type="match status" value="1"/>
</dbReference>
<dbReference type="Gene3D" id="3.40.50.2300">
    <property type="match status" value="2"/>
</dbReference>
<reference evidence="5 8" key="2">
    <citation type="submission" date="2020-04" db="EMBL/GenBank/DDBJ databases">
        <authorList>
            <person name="Abaymova A."/>
            <person name="Teymurazov M."/>
            <person name="Tazyna O."/>
            <person name="Chatushin Y."/>
            <person name="Svetoch E."/>
            <person name="Pereligyn V."/>
            <person name="Pohylenko V."/>
            <person name="Platonov M."/>
            <person name="Kartsev N."/>
            <person name="Skryabin Y."/>
            <person name="Sizova A."/>
            <person name="Solomentsev V."/>
            <person name="Kislichkina A."/>
            <person name="Bogun A."/>
        </authorList>
    </citation>
    <scope>NUCLEOTIDE SEQUENCE [LARGE SCALE GENOMIC DNA]</scope>
    <source>
        <strain evidence="5">SCPM-O-B-8398</strain>
        <strain evidence="8">SCPM-O-B-8398 (E28)</strain>
    </source>
</reference>
<reference evidence="6 7" key="1">
    <citation type="submission" date="2016-12" db="EMBL/GenBank/DDBJ databases">
        <authorList>
            <person name="Song W.-J."/>
            <person name="Kurnit D.M."/>
        </authorList>
    </citation>
    <scope>NUCLEOTIDE SEQUENCE [LARGE SCALE GENOMIC DNA]</scope>
    <source>
        <strain evidence="6 7">CGB1038-1_S1</strain>
    </source>
</reference>
<dbReference type="RefSeq" id="WP_010736682.1">
    <property type="nucleotide sequence ID" value="NZ_CABMMO010000007.1"/>
</dbReference>
<evidence type="ECO:0000313" key="5">
    <source>
        <dbReference type="EMBL" id="NMP58075.1"/>
    </source>
</evidence>
<evidence type="ECO:0000256" key="3">
    <source>
        <dbReference type="ARBA" id="ARBA00023163"/>
    </source>
</evidence>
<name>A0A1V2UII7_ENTMU</name>
<keyword evidence="3" id="KW-0804">Transcription</keyword>
<accession>A0A1V2UII7</accession>
<dbReference type="PANTHER" id="PTHR30146:SF105">
    <property type="entry name" value="CATABOLITE CONTROL PROTEIN B"/>
    <property type="match status" value="1"/>
</dbReference>
<evidence type="ECO:0000313" key="6">
    <source>
        <dbReference type="EMBL" id="ONN43191.1"/>
    </source>
</evidence>
<comment type="caution">
    <text evidence="6">The sequence shown here is derived from an EMBL/GenBank/DDBJ whole genome shotgun (WGS) entry which is preliminary data.</text>
</comment>
<dbReference type="OrthoDB" id="9798934at2"/>
<dbReference type="Pfam" id="PF00532">
    <property type="entry name" value="Peripla_BP_1"/>
    <property type="match status" value="1"/>
</dbReference>
<dbReference type="Pfam" id="PF00356">
    <property type="entry name" value="LacI"/>
    <property type="match status" value="1"/>
</dbReference>
<dbReference type="SUPFAM" id="SSF47413">
    <property type="entry name" value="lambda repressor-like DNA-binding domains"/>
    <property type="match status" value="1"/>
</dbReference>
<dbReference type="SMART" id="SM00354">
    <property type="entry name" value="HTH_LACI"/>
    <property type="match status" value="1"/>
</dbReference>
<dbReference type="GO" id="GO:0003700">
    <property type="term" value="F:DNA-binding transcription factor activity"/>
    <property type="evidence" value="ECO:0007669"/>
    <property type="project" value="TreeGrafter"/>
</dbReference>
<organism evidence="6 7">
    <name type="scientific">Enterococcus mundtii</name>
    <dbReference type="NCBI Taxonomy" id="53346"/>
    <lineage>
        <taxon>Bacteria</taxon>
        <taxon>Bacillati</taxon>
        <taxon>Bacillota</taxon>
        <taxon>Bacilli</taxon>
        <taxon>Lactobacillales</taxon>
        <taxon>Enterococcaceae</taxon>
        <taxon>Enterococcus</taxon>
    </lineage>
</organism>
<dbReference type="AlphaFoldDB" id="A0A1V2UII7"/>
<gene>
    <name evidence="6" type="ORF">BTN92_09010</name>
    <name evidence="5" type="ORF">HI921_06280</name>
</gene>